<comment type="caution">
    <text evidence="7">The sequence shown here is derived from an EMBL/GenBank/DDBJ whole genome shotgun (WGS) entry which is preliminary data.</text>
</comment>
<evidence type="ECO:0000313" key="7">
    <source>
        <dbReference type="EMBL" id="TCL69937.1"/>
    </source>
</evidence>
<proteinExistence type="inferred from homology"/>
<dbReference type="GO" id="GO:0043093">
    <property type="term" value="P:FtsZ-dependent cytokinesis"/>
    <property type="evidence" value="ECO:0007669"/>
    <property type="project" value="UniProtKB-UniRule"/>
</dbReference>
<dbReference type="AlphaFoldDB" id="A0A4V2QEZ5"/>
<dbReference type="InterPro" id="IPR007561">
    <property type="entry name" value="Cell_div_SepF/SepF-rel"/>
</dbReference>
<feature type="region of interest" description="Disordered" evidence="6">
    <location>
        <begin position="37"/>
        <end position="80"/>
    </location>
</feature>
<feature type="region of interest" description="Disordered" evidence="6">
    <location>
        <begin position="161"/>
        <end position="191"/>
    </location>
</feature>
<gene>
    <name evidence="5" type="primary">sepF</name>
    <name evidence="7" type="ORF">EDC14_101159</name>
</gene>
<feature type="compositionally biased region" description="Basic and acidic residues" evidence="6">
    <location>
        <begin position="47"/>
        <end position="58"/>
    </location>
</feature>
<dbReference type="Gene3D" id="3.30.110.150">
    <property type="entry name" value="SepF-like protein"/>
    <property type="match status" value="1"/>
</dbReference>
<dbReference type="GO" id="GO:0000917">
    <property type="term" value="P:division septum assembly"/>
    <property type="evidence" value="ECO:0007669"/>
    <property type="project" value="UniProtKB-KW"/>
</dbReference>
<keyword evidence="5" id="KW-0963">Cytoplasm</keyword>
<keyword evidence="2 5" id="KW-0717">Septation</keyword>
<reference evidence="7 8" key="1">
    <citation type="submission" date="2019-03" db="EMBL/GenBank/DDBJ databases">
        <title>Genomic Encyclopedia of Type Strains, Phase IV (KMG-IV): sequencing the most valuable type-strain genomes for metagenomic binning, comparative biology and taxonomic classification.</title>
        <authorList>
            <person name="Goeker M."/>
        </authorList>
    </citation>
    <scope>NUCLEOTIDE SEQUENCE [LARGE SCALE GENOMIC DNA]</scope>
    <source>
        <strain evidence="7 8">LX-B</strain>
    </source>
</reference>
<protein>
    <recommendedName>
        <fullName evidence="5">Cell division protein SepF</fullName>
    </recommendedName>
</protein>
<dbReference type="Proteomes" id="UP000295008">
    <property type="component" value="Unassembled WGS sequence"/>
</dbReference>
<dbReference type="GO" id="GO:0005737">
    <property type="term" value="C:cytoplasm"/>
    <property type="evidence" value="ECO:0007669"/>
    <property type="project" value="UniProtKB-SubCell"/>
</dbReference>
<dbReference type="Pfam" id="PF04472">
    <property type="entry name" value="SepF"/>
    <property type="match status" value="1"/>
</dbReference>
<comment type="subunit">
    <text evidence="5">Homodimer. Interacts with FtsZ.</text>
</comment>
<evidence type="ECO:0000256" key="3">
    <source>
        <dbReference type="ARBA" id="ARBA00023306"/>
    </source>
</evidence>
<keyword evidence="1 5" id="KW-0132">Cell division</keyword>
<evidence type="ECO:0000256" key="5">
    <source>
        <dbReference type="HAMAP-Rule" id="MF_01197"/>
    </source>
</evidence>
<feature type="compositionally biased region" description="Low complexity" evidence="6">
    <location>
        <begin position="61"/>
        <end position="77"/>
    </location>
</feature>
<dbReference type="EMBL" id="SLUN01000011">
    <property type="protein sequence ID" value="TCL69937.1"/>
    <property type="molecule type" value="Genomic_DNA"/>
</dbReference>
<evidence type="ECO:0000256" key="1">
    <source>
        <dbReference type="ARBA" id="ARBA00022618"/>
    </source>
</evidence>
<organism evidence="7 8">
    <name type="scientific">Hydrogenispora ethanolica</name>
    <dbReference type="NCBI Taxonomy" id="1082276"/>
    <lineage>
        <taxon>Bacteria</taxon>
        <taxon>Bacillati</taxon>
        <taxon>Bacillota</taxon>
        <taxon>Hydrogenispora</taxon>
    </lineage>
</organism>
<comment type="subcellular location">
    <subcellularLocation>
        <location evidence="5">Cytoplasm</location>
    </subcellularLocation>
    <text evidence="5">Localizes to the division site, in a FtsZ-dependent manner.</text>
</comment>
<evidence type="ECO:0000256" key="6">
    <source>
        <dbReference type="SAM" id="MobiDB-lite"/>
    </source>
</evidence>
<evidence type="ECO:0000313" key="8">
    <source>
        <dbReference type="Proteomes" id="UP000295008"/>
    </source>
</evidence>
<keyword evidence="8" id="KW-1185">Reference proteome</keyword>
<name>A0A4V2QEZ5_HYDET</name>
<dbReference type="PANTHER" id="PTHR35798:SF1">
    <property type="entry name" value="CELL DIVISION PROTEIN SEPF"/>
    <property type="match status" value="1"/>
</dbReference>
<dbReference type="HAMAP" id="MF_01197">
    <property type="entry name" value="SepF"/>
    <property type="match status" value="1"/>
</dbReference>
<accession>A0A4V2QEZ5</accession>
<dbReference type="OrthoDB" id="9815206at2"/>
<comment type="similarity">
    <text evidence="5">Belongs to the SepF family.</text>
</comment>
<dbReference type="PANTHER" id="PTHR35798">
    <property type="entry name" value="CELL DIVISION PROTEIN SEPF"/>
    <property type="match status" value="1"/>
</dbReference>
<sequence length="191" mass="21454">MAKWDQEEDKYNPHTKKGLFEKFLNTFGFEAEDIVEEPETAATVEPRPVRRDSRERGKLVSLNNPSSNNANNSNNNSAGTQAKPVRLVIVEPTSFEEVQALVDHLKNKRAVIINLEETEKVLARRIADFMGGAIYALEGTMQRVSGSIFLFSPQHIEVSVPPKSEWRDKEKDWPAGPGGGAGTTYRNDRER</sequence>
<dbReference type="InterPro" id="IPR038594">
    <property type="entry name" value="SepF-like_sf"/>
</dbReference>
<evidence type="ECO:0000256" key="2">
    <source>
        <dbReference type="ARBA" id="ARBA00023210"/>
    </source>
</evidence>
<dbReference type="InterPro" id="IPR023052">
    <property type="entry name" value="Cell_div_SepF"/>
</dbReference>
<comment type="function">
    <text evidence="4 5">Cell division protein that is part of the divisome complex and is recruited early to the Z-ring. Probably stimulates Z-ring formation, perhaps through the cross-linking of FtsZ protofilaments. Its function overlaps with FtsA.</text>
</comment>
<keyword evidence="3 5" id="KW-0131">Cell cycle</keyword>
<feature type="compositionally biased region" description="Basic and acidic residues" evidence="6">
    <location>
        <begin position="164"/>
        <end position="173"/>
    </location>
</feature>
<dbReference type="RefSeq" id="WP_132014263.1">
    <property type="nucleotide sequence ID" value="NZ_SLUN01000011.1"/>
</dbReference>
<evidence type="ECO:0000256" key="4">
    <source>
        <dbReference type="ARBA" id="ARBA00044936"/>
    </source>
</evidence>